<organism evidence="3">
    <name type="scientific">Streptomyces sp. R39</name>
    <dbReference type="NCBI Taxonomy" id="3238631"/>
    <lineage>
        <taxon>Bacteria</taxon>
        <taxon>Bacillati</taxon>
        <taxon>Actinomycetota</taxon>
        <taxon>Actinomycetes</taxon>
        <taxon>Kitasatosporales</taxon>
        <taxon>Streptomycetaceae</taxon>
        <taxon>Streptomyces</taxon>
    </lineage>
</organism>
<feature type="region of interest" description="Disordered" evidence="1">
    <location>
        <begin position="143"/>
        <end position="184"/>
    </location>
</feature>
<feature type="signal peptide" evidence="2">
    <location>
        <begin position="1"/>
        <end position="26"/>
    </location>
</feature>
<dbReference type="RefSeq" id="WP_369226327.1">
    <property type="nucleotide sequence ID" value="NZ_CP163441.1"/>
</dbReference>
<sequence>MIRAVRVLPPLLLATALLTGCGTEQAGPGASGDSSAPADPGELASRAAASGMAPELVYVTDAPGFTLAQESVGVQGDDGFSAAYTDRTGAVIHLYTDRPRHAGHHRYEVAKKDCVVWLEGEGGVSGAVLGKALRAVRRPTAGELGTLLPAPDPAFTDDQPVRRGDLPTNGDGGPPDNSVPTPGL</sequence>
<keyword evidence="2" id="KW-0732">Signal</keyword>
<proteinExistence type="predicted"/>
<dbReference type="PROSITE" id="PS51257">
    <property type="entry name" value="PROKAR_LIPOPROTEIN"/>
    <property type="match status" value="1"/>
</dbReference>
<keyword evidence="3" id="KW-0449">Lipoprotein</keyword>
<accession>A0AB39R123</accession>
<feature type="chain" id="PRO_5044287941" evidence="2">
    <location>
        <begin position="27"/>
        <end position="184"/>
    </location>
</feature>
<feature type="region of interest" description="Disordered" evidence="1">
    <location>
        <begin position="24"/>
        <end position="46"/>
    </location>
</feature>
<reference evidence="3" key="1">
    <citation type="submission" date="2024-07" db="EMBL/GenBank/DDBJ databases">
        <authorList>
            <person name="Yu S.T."/>
        </authorList>
    </citation>
    <scope>NUCLEOTIDE SEQUENCE</scope>
    <source>
        <strain evidence="3">R39</strain>
    </source>
</reference>
<evidence type="ECO:0000256" key="2">
    <source>
        <dbReference type="SAM" id="SignalP"/>
    </source>
</evidence>
<name>A0AB39R123_9ACTN</name>
<evidence type="ECO:0000313" key="3">
    <source>
        <dbReference type="EMBL" id="XDQ47390.1"/>
    </source>
</evidence>
<dbReference type="EMBL" id="CP163441">
    <property type="protein sequence ID" value="XDQ47390.1"/>
    <property type="molecule type" value="Genomic_DNA"/>
</dbReference>
<dbReference type="AlphaFoldDB" id="A0AB39R123"/>
<gene>
    <name evidence="3" type="ORF">AB5J52_36810</name>
</gene>
<protein>
    <submittedName>
        <fullName evidence="3">Membrane lipoprotein</fullName>
    </submittedName>
</protein>
<evidence type="ECO:0000256" key="1">
    <source>
        <dbReference type="SAM" id="MobiDB-lite"/>
    </source>
</evidence>